<dbReference type="Gene3D" id="3.20.20.100">
    <property type="entry name" value="NADP-dependent oxidoreductase domain"/>
    <property type="match status" value="1"/>
</dbReference>
<dbReference type="Pfam" id="PF00248">
    <property type="entry name" value="Aldo_ket_red"/>
    <property type="match status" value="1"/>
</dbReference>
<evidence type="ECO:0000313" key="2">
    <source>
        <dbReference type="EMBL" id="GET33611.1"/>
    </source>
</evidence>
<dbReference type="InterPro" id="IPR023210">
    <property type="entry name" value="NADP_OxRdtase_dom"/>
</dbReference>
<evidence type="ECO:0000259" key="1">
    <source>
        <dbReference type="Pfam" id="PF00248"/>
    </source>
</evidence>
<keyword evidence="3" id="KW-1185">Reference proteome</keyword>
<dbReference type="GO" id="GO:0005829">
    <property type="term" value="C:cytosol"/>
    <property type="evidence" value="ECO:0007669"/>
    <property type="project" value="TreeGrafter"/>
</dbReference>
<dbReference type="CDD" id="cd19152">
    <property type="entry name" value="AKR_AKR15A"/>
    <property type="match status" value="1"/>
</dbReference>
<dbReference type="EMBL" id="BLAX01000001">
    <property type="protein sequence ID" value="GET33611.1"/>
    <property type="molecule type" value="Genomic_DNA"/>
</dbReference>
<gene>
    <name evidence="2" type="primary">fucO</name>
    <name evidence="2" type="ORF">PbJCM13498_24740</name>
</gene>
<dbReference type="SUPFAM" id="SSF51430">
    <property type="entry name" value="NAD(P)-linked oxidoreductase"/>
    <property type="match status" value="1"/>
</dbReference>
<reference evidence="2 3" key="1">
    <citation type="submission" date="2019-10" db="EMBL/GenBank/DDBJ databases">
        <title>Prolixibacter strains distinguished by the presence of nitrate reductase genes were adept at nitrate-dependent anaerobic corrosion of metallic iron and carbon steel.</title>
        <authorList>
            <person name="Iino T."/>
            <person name="Shono N."/>
            <person name="Ito K."/>
            <person name="Nakamura R."/>
            <person name="Sueoka K."/>
            <person name="Harayama S."/>
            <person name="Ohkuma M."/>
        </authorList>
    </citation>
    <scope>NUCLEOTIDE SEQUENCE [LARGE SCALE GENOMIC DNA]</scope>
    <source>
        <strain evidence="2 3">JCM 13498</strain>
    </source>
</reference>
<name>A0A5M4B130_9BACT</name>
<dbReference type="PANTHER" id="PTHR42686">
    <property type="entry name" value="GH17980P-RELATED"/>
    <property type="match status" value="1"/>
</dbReference>
<dbReference type="AlphaFoldDB" id="A0A5M4B130"/>
<proteinExistence type="predicted"/>
<protein>
    <submittedName>
        <fullName evidence="2">L-fucose dehydrogenase</fullName>
    </submittedName>
</protein>
<dbReference type="RefSeq" id="WP_025864174.1">
    <property type="nucleotide sequence ID" value="NZ_BLAX01000001.1"/>
</dbReference>
<organism evidence="2 3">
    <name type="scientific">Prolixibacter bellariivorans</name>
    <dbReference type="NCBI Taxonomy" id="314319"/>
    <lineage>
        <taxon>Bacteria</taxon>
        <taxon>Pseudomonadati</taxon>
        <taxon>Bacteroidota</taxon>
        <taxon>Bacteroidia</taxon>
        <taxon>Marinilabiliales</taxon>
        <taxon>Prolixibacteraceae</taxon>
        <taxon>Prolixibacter</taxon>
    </lineage>
</organism>
<dbReference type="InterPro" id="IPR020471">
    <property type="entry name" value="AKR"/>
</dbReference>
<dbReference type="GO" id="GO:0016491">
    <property type="term" value="F:oxidoreductase activity"/>
    <property type="evidence" value="ECO:0007669"/>
    <property type="project" value="InterPro"/>
</dbReference>
<sequence>MSEQGTLGKTGLCFPTIIYGTSFLGNLYRELTEDEKMAIMKAWFHESEGPVMIDSAGKYGAGLALEVIGAGLEKLGVHPEKVIISNKLGWYRVPLEGSEPSFERGVWANLRFDAVQKISYNGILKCWKQGNNLLGGRYKSEVVSVHDPDEYLAGASNEQEREERLEDIVEAYQALFELKNKGLVRAVGIGAKDWAVIRELSHRIGFDWVMFANSFTIYNHPAELLRFMDELEQDGVCVINSAVFNAGFLTGGAYFNYRKLNPELPEDRQLFRWRDNFFRICSKHNVKPGDACLKFGISPHAVKGVALNPSKPERIADNRRVLENTLPTDFWKELKNEGIISRNYPYL</sequence>
<accession>A0A5M4B130</accession>
<dbReference type="InterPro" id="IPR036812">
    <property type="entry name" value="NAD(P)_OxRdtase_dom_sf"/>
</dbReference>
<evidence type="ECO:0000313" key="3">
    <source>
        <dbReference type="Proteomes" id="UP000391834"/>
    </source>
</evidence>
<feature type="domain" description="NADP-dependent oxidoreductase" evidence="1">
    <location>
        <begin position="17"/>
        <end position="335"/>
    </location>
</feature>
<dbReference type="PANTHER" id="PTHR42686:SF1">
    <property type="entry name" value="GH17980P-RELATED"/>
    <property type="match status" value="1"/>
</dbReference>
<dbReference type="Proteomes" id="UP000391834">
    <property type="component" value="Unassembled WGS sequence"/>
</dbReference>
<comment type="caution">
    <text evidence="2">The sequence shown here is derived from an EMBL/GenBank/DDBJ whole genome shotgun (WGS) entry which is preliminary data.</text>
</comment>
<dbReference type="OrthoDB" id="9773828at2"/>